<dbReference type="FunFam" id="3.10.110.10:FF:000023">
    <property type="entry name" value="Ubiquitin-conjugating enzyme E2 J2"/>
    <property type="match status" value="1"/>
</dbReference>
<name>A0A4P9YNS9_ROZAC</name>
<evidence type="ECO:0000256" key="12">
    <source>
        <dbReference type="ARBA" id="ARBA00042181"/>
    </source>
</evidence>
<protein>
    <recommendedName>
        <fullName evidence="11">Ubiquitin-conjugating enzyme E2 6</fullName>
        <ecNumber evidence="2">2.3.2.23</ecNumber>
    </recommendedName>
    <alternativeName>
        <fullName evidence="12">E2 ubiquitin-conjugating enzyme 6</fullName>
    </alternativeName>
</protein>
<dbReference type="PROSITE" id="PS50127">
    <property type="entry name" value="UBC_2"/>
    <property type="match status" value="1"/>
</dbReference>
<dbReference type="Gene3D" id="3.10.110.10">
    <property type="entry name" value="Ubiquitin Conjugating Enzyme"/>
    <property type="match status" value="1"/>
</dbReference>
<dbReference type="CDD" id="cd23799">
    <property type="entry name" value="UBCc_UBE2J"/>
    <property type="match status" value="1"/>
</dbReference>
<dbReference type="InterPro" id="IPR000608">
    <property type="entry name" value="UBC"/>
</dbReference>
<keyword evidence="7" id="KW-0256">Endoplasmic reticulum</keyword>
<dbReference type="Proteomes" id="UP000281549">
    <property type="component" value="Unassembled WGS sequence"/>
</dbReference>
<gene>
    <name evidence="14" type="ORF">ROZALSC1DRAFT_11506</name>
</gene>
<keyword evidence="9" id="KW-1133">Transmembrane helix</keyword>
<evidence type="ECO:0000313" key="15">
    <source>
        <dbReference type="Proteomes" id="UP000281549"/>
    </source>
</evidence>
<keyword evidence="6" id="KW-0833">Ubl conjugation pathway</keyword>
<keyword evidence="8" id="KW-0067">ATP-binding</keyword>
<dbReference type="GO" id="GO:0005524">
    <property type="term" value="F:ATP binding"/>
    <property type="evidence" value="ECO:0007669"/>
    <property type="project" value="UniProtKB-KW"/>
</dbReference>
<dbReference type="EC" id="2.3.2.23" evidence="2"/>
<dbReference type="Pfam" id="PF00179">
    <property type="entry name" value="UQ_con"/>
    <property type="match status" value="1"/>
</dbReference>
<evidence type="ECO:0000256" key="8">
    <source>
        <dbReference type="ARBA" id="ARBA00022840"/>
    </source>
</evidence>
<evidence type="ECO:0000256" key="10">
    <source>
        <dbReference type="ARBA" id="ARBA00023136"/>
    </source>
</evidence>
<reference evidence="15" key="1">
    <citation type="journal article" date="2018" name="Nat. Microbiol.">
        <title>Leveraging single-cell genomics to expand the fungal tree of life.</title>
        <authorList>
            <person name="Ahrendt S.R."/>
            <person name="Quandt C.A."/>
            <person name="Ciobanu D."/>
            <person name="Clum A."/>
            <person name="Salamov A."/>
            <person name="Andreopoulos B."/>
            <person name="Cheng J.F."/>
            <person name="Woyke T."/>
            <person name="Pelin A."/>
            <person name="Henrissat B."/>
            <person name="Reynolds N.K."/>
            <person name="Benny G.L."/>
            <person name="Smith M.E."/>
            <person name="James T.Y."/>
            <person name="Grigoriev I.V."/>
        </authorList>
    </citation>
    <scope>NUCLEOTIDE SEQUENCE [LARGE SCALE GENOMIC DNA]</scope>
    <source>
        <strain evidence="15">CSF55</strain>
    </source>
</reference>
<sequence>MATPQAIKRLKKEYAAIMKNPVPFIVAKPSEKNILEWHYVILGPPDSPYDGGQYHGKLIFPKDYPFKPGQIRMLTPNGRFETDKPLCLSMSDFHPDTWNPAWSVSTILTGLLSFMLEDTPTTGSIISTANQKRLLAINSYEHNSKSLIFKGNC</sequence>
<evidence type="ECO:0000256" key="6">
    <source>
        <dbReference type="ARBA" id="ARBA00022786"/>
    </source>
</evidence>
<dbReference type="InterPro" id="IPR050113">
    <property type="entry name" value="Ub_conjugating_enzyme"/>
</dbReference>
<evidence type="ECO:0000256" key="11">
    <source>
        <dbReference type="ARBA" id="ARBA00039885"/>
    </source>
</evidence>
<evidence type="ECO:0000256" key="9">
    <source>
        <dbReference type="ARBA" id="ARBA00022989"/>
    </source>
</evidence>
<evidence type="ECO:0000256" key="1">
    <source>
        <dbReference type="ARBA" id="ARBA00004586"/>
    </source>
</evidence>
<keyword evidence="10" id="KW-0472">Membrane</keyword>
<dbReference type="SMART" id="SM00212">
    <property type="entry name" value="UBCc"/>
    <property type="match status" value="1"/>
</dbReference>
<dbReference type="AlphaFoldDB" id="A0A4P9YNS9"/>
<keyword evidence="3" id="KW-0808">Transferase</keyword>
<dbReference type="SUPFAM" id="SSF54495">
    <property type="entry name" value="UBC-like"/>
    <property type="match status" value="1"/>
</dbReference>
<proteinExistence type="predicted"/>
<dbReference type="EMBL" id="ML004960">
    <property type="protein sequence ID" value="RKP21386.1"/>
    <property type="molecule type" value="Genomic_DNA"/>
</dbReference>
<evidence type="ECO:0000256" key="7">
    <source>
        <dbReference type="ARBA" id="ARBA00022824"/>
    </source>
</evidence>
<evidence type="ECO:0000256" key="3">
    <source>
        <dbReference type="ARBA" id="ARBA00022679"/>
    </source>
</evidence>
<comment type="subcellular location">
    <subcellularLocation>
        <location evidence="1">Endoplasmic reticulum membrane</location>
    </subcellularLocation>
</comment>
<dbReference type="GO" id="GO:0005789">
    <property type="term" value="C:endoplasmic reticulum membrane"/>
    <property type="evidence" value="ECO:0007669"/>
    <property type="project" value="UniProtKB-SubCell"/>
</dbReference>
<evidence type="ECO:0000259" key="13">
    <source>
        <dbReference type="PROSITE" id="PS50127"/>
    </source>
</evidence>
<accession>A0A4P9YNS9</accession>
<dbReference type="GO" id="GO:0061631">
    <property type="term" value="F:ubiquitin conjugating enzyme activity"/>
    <property type="evidence" value="ECO:0007669"/>
    <property type="project" value="UniProtKB-EC"/>
</dbReference>
<evidence type="ECO:0000256" key="2">
    <source>
        <dbReference type="ARBA" id="ARBA00012486"/>
    </source>
</evidence>
<keyword evidence="4" id="KW-0812">Transmembrane</keyword>
<evidence type="ECO:0000256" key="4">
    <source>
        <dbReference type="ARBA" id="ARBA00022692"/>
    </source>
</evidence>
<dbReference type="InterPro" id="IPR016135">
    <property type="entry name" value="UBQ-conjugating_enzyme/RWD"/>
</dbReference>
<keyword evidence="5" id="KW-0547">Nucleotide-binding</keyword>
<organism evidence="14 15">
    <name type="scientific">Rozella allomycis (strain CSF55)</name>
    <dbReference type="NCBI Taxonomy" id="988480"/>
    <lineage>
        <taxon>Eukaryota</taxon>
        <taxon>Fungi</taxon>
        <taxon>Fungi incertae sedis</taxon>
        <taxon>Cryptomycota</taxon>
        <taxon>Cryptomycota incertae sedis</taxon>
        <taxon>Rozella</taxon>
    </lineage>
</organism>
<dbReference type="PANTHER" id="PTHR24067">
    <property type="entry name" value="UBIQUITIN-CONJUGATING ENZYME E2"/>
    <property type="match status" value="1"/>
</dbReference>
<evidence type="ECO:0000256" key="5">
    <source>
        <dbReference type="ARBA" id="ARBA00022741"/>
    </source>
</evidence>
<feature type="domain" description="UBC core" evidence="13">
    <location>
        <begin position="5"/>
        <end position="153"/>
    </location>
</feature>
<evidence type="ECO:0000313" key="14">
    <source>
        <dbReference type="EMBL" id="RKP21386.1"/>
    </source>
</evidence>